<gene>
    <name evidence="4" type="ordered locus">Tpen_0316</name>
</gene>
<dbReference type="HOGENOM" id="CLU_021802_2_3_2"/>
<dbReference type="SUPFAM" id="SSF55031">
    <property type="entry name" value="Bacterial exopeptidase dimerisation domain"/>
    <property type="match status" value="1"/>
</dbReference>
<proteinExistence type="predicted"/>
<dbReference type="EMBL" id="CP000505">
    <property type="protein sequence ID" value="ABL77725.1"/>
    <property type="molecule type" value="Genomic_DNA"/>
</dbReference>
<dbReference type="NCBIfam" id="NF006399">
    <property type="entry name" value="PRK08651.1-2"/>
    <property type="match status" value="1"/>
</dbReference>
<dbReference type="Pfam" id="PF07687">
    <property type="entry name" value="M20_dimer"/>
    <property type="match status" value="1"/>
</dbReference>
<dbReference type="PANTHER" id="PTHR43808:SF32">
    <property type="entry name" value="ARGE_DAPE-RELATED DEACYLASE"/>
    <property type="match status" value="1"/>
</dbReference>
<dbReference type="PANTHER" id="PTHR43808">
    <property type="entry name" value="ACETYLORNITHINE DEACETYLASE"/>
    <property type="match status" value="1"/>
</dbReference>
<dbReference type="STRING" id="368408.Tpen_0316"/>
<dbReference type="Gene3D" id="3.30.70.360">
    <property type="match status" value="1"/>
</dbReference>
<dbReference type="SUPFAM" id="SSF53187">
    <property type="entry name" value="Zn-dependent exopeptidases"/>
    <property type="match status" value="1"/>
</dbReference>
<protein>
    <submittedName>
        <fullName evidence="4">Peptidase M20</fullName>
    </submittedName>
</protein>
<dbReference type="InterPro" id="IPR036264">
    <property type="entry name" value="Bact_exopeptidase_dim_dom"/>
</dbReference>
<dbReference type="KEGG" id="tpe:Tpen_0316"/>
<reference evidence="5" key="1">
    <citation type="journal article" date="2008" name="J. Bacteriol.">
        <title>Genome sequence of Thermofilum pendens reveals an exceptional loss of biosynthetic pathways without genome reduction.</title>
        <authorList>
            <person name="Anderson I."/>
            <person name="Rodriguez J."/>
            <person name="Susanti D."/>
            <person name="Porat I."/>
            <person name="Reich C."/>
            <person name="Ulrich L.E."/>
            <person name="Elkins J.G."/>
            <person name="Mavromatis K."/>
            <person name="Lykidis A."/>
            <person name="Kim E."/>
            <person name="Thompson L.S."/>
            <person name="Nolan M."/>
            <person name="Land M."/>
            <person name="Copeland A."/>
            <person name="Lapidus A."/>
            <person name="Lucas S."/>
            <person name="Detter C."/>
            <person name="Zhulin I.B."/>
            <person name="Olsen G.J."/>
            <person name="Whitman W."/>
            <person name="Mukhopadhyay B."/>
            <person name="Bristow J."/>
            <person name="Kyrpides N."/>
        </authorList>
    </citation>
    <scope>NUCLEOTIDE SEQUENCE [LARGE SCALE GENOMIC DNA]</scope>
    <source>
        <strain evidence="5">DSM 2475 / Hrk 5</strain>
    </source>
</reference>
<dbReference type="AlphaFoldDB" id="A1RWZ5"/>
<dbReference type="EnsemblBacteria" id="ABL77725">
    <property type="protein sequence ID" value="ABL77725"/>
    <property type="gene ID" value="Tpen_0316"/>
</dbReference>
<evidence type="ECO:0000256" key="1">
    <source>
        <dbReference type="ARBA" id="ARBA00022723"/>
    </source>
</evidence>
<evidence type="ECO:0000259" key="3">
    <source>
        <dbReference type="Pfam" id="PF07687"/>
    </source>
</evidence>
<accession>A1RWZ5</accession>
<dbReference type="GO" id="GO:0016787">
    <property type="term" value="F:hydrolase activity"/>
    <property type="evidence" value="ECO:0007669"/>
    <property type="project" value="UniProtKB-KW"/>
</dbReference>
<keyword evidence="5" id="KW-1185">Reference proteome</keyword>
<dbReference type="InterPro" id="IPR050072">
    <property type="entry name" value="Peptidase_M20A"/>
</dbReference>
<dbReference type="Proteomes" id="UP000000641">
    <property type="component" value="Chromosome"/>
</dbReference>
<dbReference type="eggNOG" id="arCOG01107">
    <property type="taxonomic scope" value="Archaea"/>
</dbReference>
<dbReference type="InterPro" id="IPR011650">
    <property type="entry name" value="Peptidase_M20_dimer"/>
</dbReference>
<sequence length="402" mass="44208">MMTVDVVQSLVELVKIPSEVYYEGNRIVRRYYREAAEAVARLAETHGLRVEKVDLEGGEIPTVIASLPGKASGKPSVAFVTHYDVVPAKGPWVVEGRTMDPYSPLVLDGKVYGRGAADDKSGIVATIAGLVDIREAGIEPRYNPVVVVTGDEEVGGTGIRRLLEKGYRWDYVIIVDSGSEYVSVGASGVVHGWIKVKGKSGHAGYPHVARNAVEDLVRVLGELMELKTVRGARLSKYPSPPGSPVPYVWGRLTFNILRLPPTEPEKHNRIPGEAWCGFDMRLLPEEDVEEAVRELYAKLSSIAMKLGVSLEVEIIGKQKGWYSKNEAFVREVLTAAGRSKGREVPVAAELGGNDGTFFDEYGMDVVAFGTIREGTNIHSEGEHVYVEDIEAFRKFMYEFLKP</sequence>
<evidence type="ECO:0000256" key="2">
    <source>
        <dbReference type="ARBA" id="ARBA00022801"/>
    </source>
</evidence>
<name>A1RWZ5_THEPD</name>
<feature type="domain" description="Peptidase M20 dimerisation" evidence="3">
    <location>
        <begin position="185"/>
        <end position="302"/>
    </location>
</feature>
<dbReference type="GO" id="GO:0046872">
    <property type="term" value="F:metal ion binding"/>
    <property type="evidence" value="ECO:0007669"/>
    <property type="project" value="UniProtKB-KW"/>
</dbReference>
<keyword evidence="1" id="KW-0479">Metal-binding</keyword>
<keyword evidence="2" id="KW-0378">Hydrolase</keyword>
<evidence type="ECO:0000313" key="5">
    <source>
        <dbReference type="Proteomes" id="UP000000641"/>
    </source>
</evidence>
<dbReference type="Gene3D" id="3.40.630.10">
    <property type="entry name" value="Zn peptidases"/>
    <property type="match status" value="1"/>
</dbReference>
<dbReference type="Pfam" id="PF01546">
    <property type="entry name" value="Peptidase_M20"/>
    <property type="match status" value="1"/>
</dbReference>
<organism evidence="4 5">
    <name type="scientific">Thermofilum pendens (strain DSM 2475 / Hrk 5)</name>
    <dbReference type="NCBI Taxonomy" id="368408"/>
    <lineage>
        <taxon>Archaea</taxon>
        <taxon>Thermoproteota</taxon>
        <taxon>Thermoprotei</taxon>
        <taxon>Thermofilales</taxon>
        <taxon>Thermofilaceae</taxon>
        <taxon>Thermofilum</taxon>
    </lineage>
</organism>
<evidence type="ECO:0000313" key="4">
    <source>
        <dbReference type="EMBL" id="ABL77725.1"/>
    </source>
</evidence>
<dbReference type="InterPro" id="IPR002933">
    <property type="entry name" value="Peptidase_M20"/>
</dbReference>